<dbReference type="WBParaSite" id="Minc3s00162g06443">
    <property type="protein sequence ID" value="Minc3s00162g06443"/>
    <property type="gene ID" value="Minc3s00162g06443"/>
</dbReference>
<dbReference type="InterPro" id="IPR055938">
    <property type="entry name" value="DUF7516"/>
</dbReference>
<protein>
    <recommendedName>
        <fullName evidence="1">DUF7516 domain-containing protein</fullName>
    </recommendedName>
</protein>
<organism evidence="2 3">
    <name type="scientific">Meloidogyne incognita</name>
    <name type="common">Southern root-knot nematode worm</name>
    <name type="synonym">Oxyuris incognita</name>
    <dbReference type="NCBI Taxonomy" id="6306"/>
    <lineage>
        <taxon>Eukaryota</taxon>
        <taxon>Metazoa</taxon>
        <taxon>Ecdysozoa</taxon>
        <taxon>Nematoda</taxon>
        <taxon>Chromadorea</taxon>
        <taxon>Rhabditida</taxon>
        <taxon>Tylenchina</taxon>
        <taxon>Tylenchomorpha</taxon>
        <taxon>Tylenchoidea</taxon>
        <taxon>Meloidogynidae</taxon>
        <taxon>Meloidogyninae</taxon>
        <taxon>Meloidogyne</taxon>
        <taxon>Meloidogyne incognita group</taxon>
    </lineage>
</organism>
<name>A0A914L0E5_MELIC</name>
<evidence type="ECO:0000313" key="3">
    <source>
        <dbReference type="WBParaSite" id="Minc3s00162g06443"/>
    </source>
</evidence>
<dbReference type="Proteomes" id="UP000887563">
    <property type="component" value="Unplaced"/>
</dbReference>
<dbReference type="Pfam" id="PF24360">
    <property type="entry name" value="DUF7516"/>
    <property type="match status" value="1"/>
</dbReference>
<reference evidence="3" key="1">
    <citation type="submission" date="2022-11" db="UniProtKB">
        <authorList>
            <consortium name="WormBaseParasite"/>
        </authorList>
    </citation>
    <scope>IDENTIFICATION</scope>
</reference>
<sequence>MANPLAKLTISDKVNEGRKRMLTCLAKKGAEEDHVNLLELQKQYFVDFETYLNKDVGF</sequence>
<evidence type="ECO:0000313" key="2">
    <source>
        <dbReference type="Proteomes" id="UP000887563"/>
    </source>
</evidence>
<proteinExistence type="predicted"/>
<accession>A0A914L0E5</accession>
<keyword evidence="2" id="KW-1185">Reference proteome</keyword>
<evidence type="ECO:0000259" key="1">
    <source>
        <dbReference type="Pfam" id="PF24360"/>
    </source>
</evidence>
<dbReference type="AlphaFoldDB" id="A0A914L0E5"/>
<feature type="domain" description="DUF7516" evidence="1">
    <location>
        <begin position="16"/>
        <end position="55"/>
    </location>
</feature>